<feature type="compositionally biased region" description="Basic and acidic residues" evidence="1">
    <location>
        <begin position="362"/>
        <end position="377"/>
    </location>
</feature>
<evidence type="ECO:0000256" key="2">
    <source>
        <dbReference type="SAM" id="SignalP"/>
    </source>
</evidence>
<sequence>MHLTLLSTFALLPLYFLVATASCNFNSLAPKEVTATPKTGDDSTCNFGTPAPEADSRASKDDGGGTWNFGIPAAPEPESNTPKDNNDENTRNFDAPPSEAEPVAPINENGGDTCNFGAPAPKPDPPVSSSGGSDGNLGAPSPKPESPVPKTGGGGGGIDIDKDAMVAALKIIMPATAKEPCVDRKEAPGECRSAEQAAAPLLRSFERYNITELGERAAILGLLAVESGEFAYRKNHYPGTPGQGTRNMQMPNFNAQYAASLDEIKEEVAKIGNDGVMILDLLLKSEEHDFGAAAWFLTTQCDPAVRAELQTGTEKGWMEYLKNCVHTTITEKAYWERAKEELGNIMKKREVIGQTEINKEQVKGQADMKTEEAKGETDSAGSCM</sequence>
<feature type="compositionally biased region" description="Basic and acidic residues" evidence="1">
    <location>
        <begin position="54"/>
        <end position="63"/>
    </location>
</feature>
<dbReference type="OrthoDB" id="2349272at2759"/>
<feature type="region of interest" description="Disordered" evidence="1">
    <location>
        <begin position="362"/>
        <end position="384"/>
    </location>
</feature>
<evidence type="ECO:0000313" key="3">
    <source>
        <dbReference type="EMBL" id="PGH02589.1"/>
    </source>
</evidence>
<feature type="chain" id="PRO_5012157169" evidence="2">
    <location>
        <begin position="22"/>
        <end position="384"/>
    </location>
</feature>
<evidence type="ECO:0000256" key="1">
    <source>
        <dbReference type="SAM" id="MobiDB-lite"/>
    </source>
</evidence>
<dbReference type="Proteomes" id="UP000223968">
    <property type="component" value="Unassembled WGS sequence"/>
</dbReference>
<dbReference type="STRING" id="1447875.A0A2B7X132"/>
<reference evidence="3 4" key="1">
    <citation type="submission" date="2017-10" db="EMBL/GenBank/DDBJ databases">
        <title>Comparative genomics in systemic dimorphic fungi from Ajellomycetaceae.</title>
        <authorList>
            <person name="Munoz J.F."/>
            <person name="Mcewen J.G."/>
            <person name="Clay O.K."/>
            <person name="Cuomo C.A."/>
        </authorList>
    </citation>
    <scope>NUCLEOTIDE SEQUENCE [LARGE SCALE GENOMIC DNA]</scope>
    <source>
        <strain evidence="3 4">UAMH5409</strain>
    </source>
</reference>
<dbReference type="AlphaFoldDB" id="A0A2B7X132"/>
<gene>
    <name evidence="3" type="ORF">AJ79_07593</name>
</gene>
<comment type="caution">
    <text evidence="3">The sequence shown here is derived from an EMBL/GenBank/DDBJ whole genome shotgun (WGS) entry which is preliminary data.</text>
</comment>
<protein>
    <submittedName>
        <fullName evidence="3">Uncharacterized protein</fullName>
    </submittedName>
</protein>
<feature type="region of interest" description="Disordered" evidence="1">
    <location>
        <begin position="34"/>
        <end position="159"/>
    </location>
</feature>
<keyword evidence="2" id="KW-0732">Signal</keyword>
<keyword evidence="4" id="KW-1185">Reference proteome</keyword>
<organism evidence="3 4">
    <name type="scientific">Helicocarpus griseus UAMH5409</name>
    <dbReference type="NCBI Taxonomy" id="1447875"/>
    <lineage>
        <taxon>Eukaryota</taxon>
        <taxon>Fungi</taxon>
        <taxon>Dikarya</taxon>
        <taxon>Ascomycota</taxon>
        <taxon>Pezizomycotina</taxon>
        <taxon>Eurotiomycetes</taxon>
        <taxon>Eurotiomycetidae</taxon>
        <taxon>Onygenales</taxon>
        <taxon>Ajellomycetaceae</taxon>
        <taxon>Helicocarpus</taxon>
    </lineage>
</organism>
<dbReference type="EMBL" id="PDNB01000157">
    <property type="protein sequence ID" value="PGH02589.1"/>
    <property type="molecule type" value="Genomic_DNA"/>
</dbReference>
<evidence type="ECO:0000313" key="4">
    <source>
        <dbReference type="Proteomes" id="UP000223968"/>
    </source>
</evidence>
<feature type="signal peptide" evidence="2">
    <location>
        <begin position="1"/>
        <end position="21"/>
    </location>
</feature>
<proteinExistence type="predicted"/>
<name>A0A2B7X132_9EURO</name>
<accession>A0A2B7X132</accession>